<dbReference type="GeneID" id="4588670"/>
<dbReference type="PROSITE" id="PS50850">
    <property type="entry name" value="MFS"/>
    <property type="match status" value="1"/>
</dbReference>
<sequence length="118" mass="13419">MYIIWIIPSAVARNIETMIVSRFFDGVSGSAFLAVSRTTVSDLFSRKDLQGPMLLYSMSPFIGPAVGPTVDGFVNYYIQWRCTFYLLLIWAFVMALAISTTYYHSRFDLQVYSHAAYS</sequence>
<proteinExistence type="predicted"/>
<name>A1DAI2_NEOFI</name>
<evidence type="ECO:0000259" key="6">
    <source>
        <dbReference type="PROSITE" id="PS50850"/>
    </source>
</evidence>
<dbReference type="SUPFAM" id="SSF103473">
    <property type="entry name" value="MFS general substrate transporter"/>
    <property type="match status" value="1"/>
</dbReference>
<dbReference type="OrthoDB" id="446368at2759"/>
<dbReference type="RefSeq" id="XP_001261769.1">
    <property type="nucleotide sequence ID" value="XM_001261768.1"/>
</dbReference>
<dbReference type="InterPro" id="IPR020846">
    <property type="entry name" value="MFS_dom"/>
</dbReference>
<evidence type="ECO:0000256" key="4">
    <source>
        <dbReference type="ARBA" id="ARBA00023136"/>
    </source>
</evidence>
<dbReference type="GO" id="GO:0005886">
    <property type="term" value="C:plasma membrane"/>
    <property type="evidence" value="ECO:0007669"/>
    <property type="project" value="TreeGrafter"/>
</dbReference>
<keyword evidence="8" id="KW-1185">Reference proteome</keyword>
<dbReference type="EMBL" id="DS027694">
    <property type="protein sequence ID" value="EAW19872.1"/>
    <property type="molecule type" value="Genomic_DNA"/>
</dbReference>
<feature type="domain" description="Major facilitator superfamily (MFS) profile" evidence="6">
    <location>
        <begin position="1"/>
        <end position="118"/>
    </location>
</feature>
<comment type="subcellular location">
    <subcellularLocation>
        <location evidence="1">Membrane</location>
        <topology evidence="1">Multi-pass membrane protein</topology>
    </subcellularLocation>
</comment>
<dbReference type="KEGG" id="nfi:NFIA_094920"/>
<keyword evidence="2 5" id="KW-0812">Transmembrane</keyword>
<evidence type="ECO:0000313" key="8">
    <source>
        <dbReference type="Proteomes" id="UP000006702"/>
    </source>
</evidence>
<dbReference type="Pfam" id="PF07690">
    <property type="entry name" value="MFS_1"/>
    <property type="match status" value="1"/>
</dbReference>
<keyword evidence="4 5" id="KW-0472">Membrane</keyword>
<evidence type="ECO:0000256" key="2">
    <source>
        <dbReference type="ARBA" id="ARBA00022692"/>
    </source>
</evidence>
<evidence type="ECO:0000256" key="5">
    <source>
        <dbReference type="SAM" id="Phobius"/>
    </source>
</evidence>
<dbReference type="VEuPathDB" id="FungiDB:NFIA_094920"/>
<organism evidence="7 8">
    <name type="scientific">Neosartorya fischeri (strain ATCC 1020 / DSM 3700 / CBS 544.65 / FGSC A1164 / JCM 1740 / NRRL 181 / WB 181)</name>
    <name type="common">Aspergillus fischerianus</name>
    <dbReference type="NCBI Taxonomy" id="331117"/>
    <lineage>
        <taxon>Eukaryota</taxon>
        <taxon>Fungi</taxon>
        <taxon>Dikarya</taxon>
        <taxon>Ascomycota</taxon>
        <taxon>Pezizomycotina</taxon>
        <taxon>Eurotiomycetes</taxon>
        <taxon>Eurotiomycetidae</taxon>
        <taxon>Eurotiales</taxon>
        <taxon>Aspergillaceae</taxon>
        <taxon>Aspergillus</taxon>
        <taxon>Aspergillus subgen. Fumigati</taxon>
    </lineage>
</organism>
<gene>
    <name evidence="7" type="ORF">NFIA_094920</name>
</gene>
<evidence type="ECO:0000313" key="7">
    <source>
        <dbReference type="EMBL" id="EAW19872.1"/>
    </source>
</evidence>
<dbReference type="PANTHER" id="PTHR23502">
    <property type="entry name" value="MAJOR FACILITATOR SUPERFAMILY"/>
    <property type="match status" value="1"/>
</dbReference>
<dbReference type="AlphaFoldDB" id="A1DAI2"/>
<reference evidence="8" key="1">
    <citation type="journal article" date="2008" name="PLoS Genet.">
        <title>Genomic islands in the pathogenic filamentous fungus Aspergillus fumigatus.</title>
        <authorList>
            <person name="Fedorova N.D."/>
            <person name="Khaldi N."/>
            <person name="Joardar V.S."/>
            <person name="Maiti R."/>
            <person name="Amedeo P."/>
            <person name="Anderson M.J."/>
            <person name="Crabtree J."/>
            <person name="Silva J.C."/>
            <person name="Badger J.H."/>
            <person name="Albarraq A."/>
            <person name="Angiuoli S."/>
            <person name="Bussey H."/>
            <person name="Bowyer P."/>
            <person name="Cotty P.J."/>
            <person name="Dyer P.S."/>
            <person name="Egan A."/>
            <person name="Galens K."/>
            <person name="Fraser-Liggett C.M."/>
            <person name="Haas B.J."/>
            <person name="Inman J.M."/>
            <person name="Kent R."/>
            <person name="Lemieux S."/>
            <person name="Malavazi I."/>
            <person name="Orvis J."/>
            <person name="Roemer T."/>
            <person name="Ronning C.M."/>
            <person name="Sundaram J.P."/>
            <person name="Sutton G."/>
            <person name="Turner G."/>
            <person name="Venter J.C."/>
            <person name="White O.R."/>
            <person name="Whitty B.R."/>
            <person name="Youngman P."/>
            <person name="Wolfe K.H."/>
            <person name="Goldman G.H."/>
            <person name="Wortman J.R."/>
            <person name="Jiang B."/>
            <person name="Denning D.W."/>
            <person name="Nierman W.C."/>
        </authorList>
    </citation>
    <scope>NUCLEOTIDE SEQUENCE [LARGE SCALE GENOMIC DNA]</scope>
    <source>
        <strain evidence="8">ATCC 1020 / DSM 3700 / CBS 544.65 / FGSC A1164 / JCM 1740 / NRRL 181 / WB 181</strain>
    </source>
</reference>
<dbReference type="HOGENOM" id="CLU_2073793_0_0_1"/>
<dbReference type="PANTHER" id="PTHR23502:SF7">
    <property type="entry name" value="DRUG_PROTON ANTIPORTER YHK8-RELATED"/>
    <property type="match status" value="1"/>
</dbReference>
<evidence type="ECO:0000256" key="1">
    <source>
        <dbReference type="ARBA" id="ARBA00004141"/>
    </source>
</evidence>
<dbReference type="Proteomes" id="UP000006702">
    <property type="component" value="Unassembled WGS sequence"/>
</dbReference>
<evidence type="ECO:0000256" key="3">
    <source>
        <dbReference type="ARBA" id="ARBA00022989"/>
    </source>
</evidence>
<dbReference type="Gene3D" id="1.20.1720.10">
    <property type="entry name" value="Multidrug resistance protein D"/>
    <property type="match status" value="1"/>
</dbReference>
<dbReference type="InterPro" id="IPR011701">
    <property type="entry name" value="MFS"/>
</dbReference>
<keyword evidence="3 5" id="KW-1133">Transmembrane helix</keyword>
<dbReference type="GO" id="GO:0022857">
    <property type="term" value="F:transmembrane transporter activity"/>
    <property type="evidence" value="ECO:0007669"/>
    <property type="project" value="InterPro"/>
</dbReference>
<accession>A1DAI2</accession>
<protein>
    <recommendedName>
        <fullName evidence="6">Major facilitator superfamily (MFS) profile domain-containing protein</fullName>
    </recommendedName>
</protein>
<dbReference type="eggNOG" id="KOG0255">
    <property type="taxonomic scope" value="Eukaryota"/>
</dbReference>
<dbReference type="InterPro" id="IPR036259">
    <property type="entry name" value="MFS_trans_sf"/>
</dbReference>
<feature type="transmembrane region" description="Helical" evidence="5">
    <location>
        <begin position="84"/>
        <end position="103"/>
    </location>
</feature>